<evidence type="ECO:0000259" key="1">
    <source>
        <dbReference type="PROSITE" id="PS50041"/>
    </source>
</evidence>
<dbReference type="InterPro" id="IPR050111">
    <property type="entry name" value="C-type_lectin/snaclec_domain"/>
</dbReference>
<protein>
    <recommendedName>
        <fullName evidence="1">C-type lectin domain-containing protein</fullName>
    </recommendedName>
</protein>
<accession>A0A7R9IB11</accession>
<gene>
    <name evidence="2" type="ORF">TTEB3V08_LOCUS2241</name>
</gene>
<dbReference type="InterPro" id="IPR016187">
    <property type="entry name" value="CTDL_fold"/>
</dbReference>
<reference evidence="2" key="1">
    <citation type="submission" date="2020-11" db="EMBL/GenBank/DDBJ databases">
        <authorList>
            <person name="Tran Van P."/>
        </authorList>
    </citation>
    <scope>NUCLEOTIDE SEQUENCE</scope>
</reference>
<sequence>MRLSRSASIVMVCCGRSRSIPPSPYVILTNEYGSLSQGPPAKPGPGYELVPDLGYYKLHTSLVTWEEARNTCSQEGAHLAIPRSQKEVNVLLGLLSRHPKIQDGELNKYAFTGIHDQYSEGQFVDIFGNPADMTALKWFPGQPNDGGKALQNCIGLMREGKINDIYCHNKLPFLCEQKIQELGRLNIEEVNPHLRGGRVENQLGKTNLSSPDQDSNLDLPVLGSRAQYDWRPAPVVDGSAKNQICVKGKFLFSVFDLYLVMSRRTTSWTELEGQE</sequence>
<dbReference type="AlphaFoldDB" id="A0A7R9IB11"/>
<dbReference type="InterPro" id="IPR016186">
    <property type="entry name" value="C-type_lectin-like/link_sf"/>
</dbReference>
<dbReference type="CDD" id="cd00037">
    <property type="entry name" value="CLECT"/>
    <property type="match status" value="1"/>
</dbReference>
<dbReference type="InterPro" id="IPR001304">
    <property type="entry name" value="C-type_lectin-like"/>
</dbReference>
<organism evidence="2">
    <name type="scientific">Timema tahoe</name>
    <dbReference type="NCBI Taxonomy" id="61484"/>
    <lineage>
        <taxon>Eukaryota</taxon>
        <taxon>Metazoa</taxon>
        <taxon>Ecdysozoa</taxon>
        <taxon>Arthropoda</taxon>
        <taxon>Hexapoda</taxon>
        <taxon>Insecta</taxon>
        <taxon>Pterygota</taxon>
        <taxon>Neoptera</taxon>
        <taxon>Polyneoptera</taxon>
        <taxon>Phasmatodea</taxon>
        <taxon>Timematodea</taxon>
        <taxon>Timematoidea</taxon>
        <taxon>Timematidae</taxon>
        <taxon>Timema</taxon>
    </lineage>
</organism>
<feature type="domain" description="C-type lectin" evidence="1">
    <location>
        <begin position="56"/>
        <end position="176"/>
    </location>
</feature>
<evidence type="ECO:0000313" key="2">
    <source>
        <dbReference type="EMBL" id="CAD7454126.1"/>
    </source>
</evidence>
<proteinExistence type="predicted"/>
<name>A0A7R9IB11_9NEOP</name>
<dbReference type="PROSITE" id="PS50041">
    <property type="entry name" value="C_TYPE_LECTIN_2"/>
    <property type="match status" value="1"/>
</dbReference>
<dbReference type="Gene3D" id="3.10.100.10">
    <property type="entry name" value="Mannose-Binding Protein A, subunit A"/>
    <property type="match status" value="1"/>
</dbReference>
<dbReference type="SMART" id="SM00034">
    <property type="entry name" value="CLECT"/>
    <property type="match status" value="1"/>
</dbReference>
<dbReference type="PANTHER" id="PTHR22803">
    <property type="entry name" value="MANNOSE, PHOSPHOLIPASE, LECTIN RECEPTOR RELATED"/>
    <property type="match status" value="1"/>
</dbReference>
<dbReference type="EMBL" id="OE000512">
    <property type="protein sequence ID" value="CAD7454126.1"/>
    <property type="molecule type" value="Genomic_DNA"/>
</dbReference>
<dbReference type="Pfam" id="PF00059">
    <property type="entry name" value="Lectin_C"/>
    <property type="match status" value="1"/>
</dbReference>
<dbReference type="SUPFAM" id="SSF56436">
    <property type="entry name" value="C-type lectin-like"/>
    <property type="match status" value="1"/>
</dbReference>